<dbReference type="PANTHER" id="PTHR46890">
    <property type="entry name" value="NON-LTR RETROLELEMENT REVERSE TRANSCRIPTASE-LIKE PROTEIN-RELATED"/>
    <property type="match status" value="1"/>
</dbReference>
<dbReference type="EMBL" id="JARKNE010000003">
    <property type="protein sequence ID" value="KAK5839904.1"/>
    <property type="molecule type" value="Genomic_DNA"/>
</dbReference>
<dbReference type="Proteomes" id="UP001358586">
    <property type="component" value="Chromosome 3"/>
</dbReference>
<protein>
    <recommendedName>
        <fullName evidence="1">Reverse transcriptase domain-containing protein</fullName>
    </recommendedName>
</protein>
<sequence>MDPNKTPNIDKLSGNFFKHHWEIVGNNTINFCLDVLNRNKNISNLNETMIILIPKTRDLCELTNFRPISLCRFIYKIISKTYANRPKVVLPSCISQNQSAFVPRRMIHDNILFVHKLIDYLQSSKKEPNKGFVVKLDMSKAYDRVE</sequence>
<dbReference type="PROSITE" id="PS50878">
    <property type="entry name" value="RT_POL"/>
    <property type="match status" value="1"/>
</dbReference>
<feature type="domain" description="Reverse transcriptase" evidence="1">
    <location>
        <begin position="34"/>
        <end position="146"/>
    </location>
</feature>
<proteinExistence type="predicted"/>
<accession>A0ABR0QKS0</accession>
<evidence type="ECO:0000313" key="2">
    <source>
        <dbReference type="EMBL" id="KAK5839904.1"/>
    </source>
</evidence>
<organism evidence="2 3">
    <name type="scientific">Gossypium arboreum</name>
    <name type="common">Tree cotton</name>
    <name type="synonym">Gossypium nanking</name>
    <dbReference type="NCBI Taxonomy" id="29729"/>
    <lineage>
        <taxon>Eukaryota</taxon>
        <taxon>Viridiplantae</taxon>
        <taxon>Streptophyta</taxon>
        <taxon>Embryophyta</taxon>
        <taxon>Tracheophyta</taxon>
        <taxon>Spermatophyta</taxon>
        <taxon>Magnoliopsida</taxon>
        <taxon>eudicotyledons</taxon>
        <taxon>Gunneridae</taxon>
        <taxon>Pentapetalae</taxon>
        <taxon>rosids</taxon>
        <taxon>malvids</taxon>
        <taxon>Malvales</taxon>
        <taxon>Malvaceae</taxon>
        <taxon>Malvoideae</taxon>
        <taxon>Gossypium</taxon>
    </lineage>
</organism>
<gene>
    <name evidence="2" type="ORF">PVK06_008758</name>
</gene>
<evidence type="ECO:0000259" key="1">
    <source>
        <dbReference type="PROSITE" id="PS50878"/>
    </source>
</evidence>
<evidence type="ECO:0000313" key="3">
    <source>
        <dbReference type="Proteomes" id="UP001358586"/>
    </source>
</evidence>
<dbReference type="Pfam" id="PF00078">
    <property type="entry name" value="RVT_1"/>
    <property type="match status" value="1"/>
</dbReference>
<comment type="caution">
    <text evidence="2">The sequence shown here is derived from an EMBL/GenBank/DDBJ whole genome shotgun (WGS) entry which is preliminary data.</text>
</comment>
<name>A0ABR0QKS0_GOSAR</name>
<dbReference type="InterPro" id="IPR052343">
    <property type="entry name" value="Retrotransposon-Effector_Assoc"/>
</dbReference>
<reference evidence="2 3" key="1">
    <citation type="submission" date="2023-03" db="EMBL/GenBank/DDBJ databases">
        <title>WGS of Gossypium arboreum.</title>
        <authorList>
            <person name="Yu D."/>
        </authorList>
    </citation>
    <scope>NUCLEOTIDE SEQUENCE [LARGE SCALE GENOMIC DNA]</scope>
    <source>
        <tissue evidence="2">Leaf</tissue>
    </source>
</reference>
<keyword evidence="3" id="KW-1185">Reference proteome</keyword>
<dbReference type="InterPro" id="IPR000477">
    <property type="entry name" value="RT_dom"/>
</dbReference>
<dbReference type="PANTHER" id="PTHR46890:SF1">
    <property type="entry name" value="REVERSE TRANSCRIPTASE DOMAIN-CONTAINING PROTEIN"/>
    <property type="match status" value="1"/>
</dbReference>